<dbReference type="Proteomes" id="UP000540656">
    <property type="component" value="Unassembled WGS sequence"/>
</dbReference>
<dbReference type="RefSeq" id="WP_179501374.1">
    <property type="nucleotide sequence ID" value="NZ_JACCAA010000001.1"/>
</dbReference>
<keyword evidence="6" id="KW-1185">Reference proteome</keyword>
<dbReference type="EC" id="2.7.7.68" evidence="5"/>
<dbReference type="GO" id="GO:0005525">
    <property type="term" value="F:GTP binding"/>
    <property type="evidence" value="ECO:0007669"/>
    <property type="project" value="UniProtKB-KW"/>
</dbReference>
<evidence type="ECO:0000256" key="2">
    <source>
        <dbReference type="ARBA" id="ARBA00022695"/>
    </source>
</evidence>
<dbReference type="InterPro" id="IPR002835">
    <property type="entry name" value="CofC"/>
</dbReference>
<evidence type="ECO:0000313" key="6">
    <source>
        <dbReference type="Proteomes" id="UP000540656"/>
    </source>
</evidence>
<organism evidence="5 6">
    <name type="scientific">Nocardioides daedukensis</name>
    <dbReference type="NCBI Taxonomy" id="634462"/>
    <lineage>
        <taxon>Bacteria</taxon>
        <taxon>Bacillati</taxon>
        <taxon>Actinomycetota</taxon>
        <taxon>Actinomycetes</taxon>
        <taxon>Propionibacteriales</taxon>
        <taxon>Nocardioidaceae</taxon>
        <taxon>Nocardioides</taxon>
    </lineage>
</organism>
<evidence type="ECO:0000313" key="5">
    <source>
        <dbReference type="EMBL" id="NYG58190.1"/>
    </source>
</evidence>
<evidence type="ECO:0000256" key="3">
    <source>
        <dbReference type="ARBA" id="ARBA00022741"/>
    </source>
</evidence>
<dbReference type="SUPFAM" id="SSF53448">
    <property type="entry name" value="Nucleotide-diphospho-sugar transferases"/>
    <property type="match status" value="1"/>
</dbReference>
<dbReference type="EMBL" id="JACCAA010000001">
    <property type="protein sequence ID" value="NYG58190.1"/>
    <property type="molecule type" value="Genomic_DNA"/>
</dbReference>
<keyword evidence="3" id="KW-0547">Nucleotide-binding</keyword>
<reference evidence="5 6" key="1">
    <citation type="submission" date="2020-07" db="EMBL/GenBank/DDBJ databases">
        <title>Sequencing the genomes of 1000 actinobacteria strains.</title>
        <authorList>
            <person name="Klenk H.-P."/>
        </authorList>
    </citation>
    <scope>NUCLEOTIDE SEQUENCE [LARGE SCALE GENOMIC DNA]</scope>
    <source>
        <strain evidence="5 6">DSM 23819</strain>
    </source>
</reference>
<evidence type="ECO:0000256" key="1">
    <source>
        <dbReference type="ARBA" id="ARBA00022679"/>
    </source>
</evidence>
<dbReference type="GO" id="GO:0043814">
    <property type="term" value="F:phospholactate guanylyltransferase activity"/>
    <property type="evidence" value="ECO:0007669"/>
    <property type="project" value="UniProtKB-EC"/>
</dbReference>
<dbReference type="InterPro" id="IPR029044">
    <property type="entry name" value="Nucleotide-diphossugar_trans"/>
</dbReference>
<keyword evidence="1 5" id="KW-0808">Transferase</keyword>
<dbReference type="PANTHER" id="PTHR40392:SF1">
    <property type="entry name" value="2-PHOSPHO-L-LACTATE GUANYLYLTRANSFERASE"/>
    <property type="match status" value="1"/>
</dbReference>
<dbReference type="AlphaFoldDB" id="A0A7Y9S2B1"/>
<comment type="caution">
    <text evidence="5">The sequence shown here is derived from an EMBL/GenBank/DDBJ whole genome shotgun (WGS) entry which is preliminary data.</text>
</comment>
<keyword evidence="4" id="KW-0342">GTP-binding</keyword>
<gene>
    <name evidence="5" type="ORF">BJ980_001113</name>
</gene>
<keyword evidence="2 5" id="KW-0548">Nucleotidyltransferase</keyword>
<dbReference type="NCBIfam" id="TIGR03552">
    <property type="entry name" value="F420_cofC"/>
    <property type="match status" value="1"/>
</dbReference>
<protein>
    <submittedName>
        <fullName evidence="5">2-phospho-L-lactate guanylyltransferase</fullName>
        <ecNumber evidence="5">2.7.7.68</ecNumber>
    </submittedName>
</protein>
<accession>A0A7Y9S2B1</accession>
<name>A0A7Y9S2B1_9ACTN</name>
<dbReference type="Gene3D" id="3.90.550.10">
    <property type="entry name" value="Spore Coat Polysaccharide Biosynthesis Protein SpsA, Chain A"/>
    <property type="match status" value="1"/>
</dbReference>
<evidence type="ECO:0000256" key="4">
    <source>
        <dbReference type="ARBA" id="ARBA00023134"/>
    </source>
</evidence>
<dbReference type="PANTHER" id="PTHR40392">
    <property type="entry name" value="2-PHOSPHO-L-LACTATE GUANYLYLTRANSFERASE"/>
    <property type="match status" value="1"/>
</dbReference>
<sequence>MSGPSSFTMLVPVKPPAFGKSRLSTLPDETRIALATAFAQDTIGAALRASRVAQVLVVTDDFRFATIASGLGCAVIPDGVQGDLNGSLVQAAHEAARRWPASPIAALCADLPALDPGDLDAALEQVPTDRAAFVMDAVGTGTTMYAAPGVDHFTPQFGVGSCAAHTAVGALPLAGELASLRQDVDEAGDLGKALLLGVGEHTAGSI</sequence>
<dbReference type="Pfam" id="PF01983">
    <property type="entry name" value="CofC"/>
    <property type="match status" value="1"/>
</dbReference>
<proteinExistence type="predicted"/>